<evidence type="ECO:0000313" key="2">
    <source>
        <dbReference type="EMBL" id="TSK04041.1"/>
    </source>
</evidence>
<proteinExistence type="predicted"/>
<evidence type="ECO:0000256" key="1">
    <source>
        <dbReference type="SAM" id="SignalP"/>
    </source>
</evidence>
<evidence type="ECO:0000313" key="3">
    <source>
        <dbReference type="Proteomes" id="UP000319483"/>
    </source>
</evidence>
<dbReference type="RefSeq" id="WP_039127520.1">
    <property type="nucleotide sequence ID" value="NZ_CAMLFG010000003.1"/>
</dbReference>
<dbReference type="AlphaFoldDB" id="A0A556SSC1"/>
<protein>
    <submittedName>
        <fullName evidence="2">Uncharacterized protein</fullName>
    </submittedName>
</protein>
<reference evidence="2 3" key="1">
    <citation type="submission" date="2019-07" db="EMBL/GenBank/DDBJ databases">
        <title>Gilliamella genomes.</title>
        <authorList>
            <person name="Zheng H."/>
        </authorList>
    </citation>
    <scope>NUCLEOTIDE SEQUENCE [LARGE SCALE GENOMIC DNA]</scope>
    <source>
        <strain evidence="2 3">W8127</strain>
    </source>
</reference>
<dbReference type="Proteomes" id="UP000319483">
    <property type="component" value="Unassembled WGS sequence"/>
</dbReference>
<accession>A0A556SSC1</accession>
<keyword evidence="1" id="KW-0732">Signal</keyword>
<sequence length="112" mass="13027">MKKLTIFVLFMFSPLLSFANGPDCYTWPMNMTEGWLKNMNIVDIVDLDESKTRIIQLASQEIEKGLYNQIYHFVFYDNKGNSYEVITQNNASDEECSMSQVNHYLVSQSNVH</sequence>
<gene>
    <name evidence="2" type="ORF">FPQ15_03410</name>
</gene>
<name>A0A556SSC1_9GAMM</name>
<feature type="signal peptide" evidence="1">
    <location>
        <begin position="1"/>
        <end position="19"/>
    </location>
</feature>
<organism evidence="2 3">
    <name type="scientific">Gilliamella apicola</name>
    <dbReference type="NCBI Taxonomy" id="1196095"/>
    <lineage>
        <taxon>Bacteria</taxon>
        <taxon>Pseudomonadati</taxon>
        <taxon>Pseudomonadota</taxon>
        <taxon>Gammaproteobacteria</taxon>
        <taxon>Orbales</taxon>
        <taxon>Orbaceae</taxon>
        <taxon>Gilliamella</taxon>
    </lineage>
</organism>
<feature type="chain" id="PRO_5022797865" evidence="1">
    <location>
        <begin position="20"/>
        <end position="112"/>
    </location>
</feature>
<comment type="caution">
    <text evidence="2">The sequence shown here is derived from an EMBL/GenBank/DDBJ whole genome shotgun (WGS) entry which is preliminary data.</text>
</comment>
<dbReference type="EMBL" id="VMHM01000004">
    <property type="protein sequence ID" value="TSK04041.1"/>
    <property type="molecule type" value="Genomic_DNA"/>
</dbReference>